<dbReference type="Proteomes" id="UP000228380">
    <property type="component" value="Chromosome 8"/>
</dbReference>
<accession>A0A8B9APC1</accession>
<protein>
    <submittedName>
        <fullName evidence="4">Uncharacterized protein LOC120111626</fullName>
    </submittedName>
</protein>
<evidence type="ECO:0000256" key="1">
    <source>
        <dbReference type="SAM" id="MobiDB-lite"/>
    </source>
</evidence>
<dbReference type="AlphaFoldDB" id="A0A8B9APC1"/>
<keyword evidence="2" id="KW-1133">Transmembrane helix</keyword>
<keyword evidence="3" id="KW-1185">Reference proteome</keyword>
<dbReference type="GeneID" id="120111626"/>
<evidence type="ECO:0000313" key="4">
    <source>
        <dbReference type="RefSeq" id="XP_038985164.1"/>
    </source>
</evidence>
<keyword evidence="2" id="KW-0472">Membrane</keyword>
<dbReference type="KEGG" id="pda:120111626"/>
<evidence type="ECO:0000256" key="2">
    <source>
        <dbReference type="SAM" id="Phobius"/>
    </source>
</evidence>
<feature type="transmembrane region" description="Helical" evidence="2">
    <location>
        <begin position="287"/>
        <end position="309"/>
    </location>
</feature>
<feature type="region of interest" description="Disordered" evidence="1">
    <location>
        <begin position="1"/>
        <end position="21"/>
    </location>
</feature>
<gene>
    <name evidence="4" type="primary">LOC120111626</name>
</gene>
<proteinExistence type="predicted"/>
<organism evidence="3 4">
    <name type="scientific">Phoenix dactylifera</name>
    <name type="common">Date palm</name>
    <dbReference type="NCBI Taxonomy" id="42345"/>
    <lineage>
        <taxon>Eukaryota</taxon>
        <taxon>Viridiplantae</taxon>
        <taxon>Streptophyta</taxon>
        <taxon>Embryophyta</taxon>
        <taxon>Tracheophyta</taxon>
        <taxon>Spermatophyta</taxon>
        <taxon>Magnoliopsida</taxon>
        <taxon>Liliopsida</taxon>
        <taxon>Arecaceae</taxon>
        <taxon>Coryphoideae</taxon>
        <taxon>Phoeniceae</taxon>
        <taxon>Phoenix</taxon>
    </lineage>
</organism>
<feature type="region of interest" description="Disordered" evidence="1">
    <location>
        <begin position="179"/>
        <end position="212"/>
    </location>
</feature>
<name>A0A8B9APC1_PHODC</name>
<reference evidence="4" key="2">
    <citation type="submission" date="2025-08" db="UniProtKB">
        <authorList>
            <consortium name="RefSeq"/>
        </authorList>
    </citation>
    <scope>IDENTIFICATION</scope>
    <source>
        <tissue evidence="4">Young leaves</tissue>
    </source>
</reference>
<feature type="region of interest" description="Disordered" evidence="1">
    <location>
        <begin position="116"/>
        <end position="165"/>
    </location>
</feature>
<evidence type="ECO:0000313" key="3">
    <source>
        <dbReference type="Proteomes" id="UP000228380"/>
    </source>
</evidence>
<keyword evidence="2" id="KW-0812">Transmembrane</keyword>
<reference evidence="3" key="1">
    <citation type="journal article" date="2019" name="Nat. Commun.">
        <title>Genome-wide association mapping of date palm fruit traits.</title>
        <authorList>
            <person name="Hazzouri K.M."/>
            <person name="Gros-Balthazard M."/>
            <person name="Flowers J.M."/>
            <person name="Copetti D."/>
            <person name="Lemansour A."/>
            <person name="Lebrun M."/>
            <person name="Masmoudi K."/>
            <person name="Ferrand S."/>
            <person name="Dhar M.I."/>
            <person name="Fresquez Z.A."/>
            <person name="Rosas U."/>
            <person name="Zhang J."/>
            <person name="Talag J."/>
            <person name="Lee S."/>
            <person name="Kudrna D."/>
            <person name="Powell R.F."/>
            <person name="Leitch I.J."/>
            <person name="Krueger R.R."/>
            <person name="Wing R.A."/>
            <person name="Amiri K.M.A."/>
            <person name="Purugganan M.D."/>
        </authorList>
    </citation>
    <scope>NUCLEOTIDE SEQUENCE [LARGE SCALE GENOMIC DNA]</scope>
    <source>
        <strain evidence="3">cv. Khalas</strain>
    </source>
</reference>
<dbReference type="RefSeq" id="XP_038985164.1">
    <property type="nucleotide sequence ID" value="XM_039129236.1"/>
</dbReference>
<sequence length="310" mass="33062">MAWSVVERSSRRHSTSNGQVGNGFFLPGSPLLSDNPTLPFSAFLMPEPSPVLGTRSRHSAGQIGYSACKTLSSSLLSSPTSGPLCVRAESRDFRPLLGIQRPRRLRVAVLGSQLLRHPTPRRPRAEAVRPQSHPLLADVADSPSSASREAVTGAGGGPVLSSDLSSSAAPAGGLLVLEVPGSQIPSPDGRRTRHPTSSHSQAPSPTVPPAPGHLPRFGCSQIPVPTVALCHCLQSTDPDSPIPLRLVVTSLLQRFGTIRPLLAVEFGTIPPLLDTIKFGTACRDPSLFFLTQLSFIIFNFLYFDLFVVVF</sequence>